<organism evidence="2 3">
    <name type="scientific">Heterostelium pallidum (strain ATCC 26659 / Pp 5 / PN500)</name>
    <name type="common">Cellular slime mold</name>
    <name type="synonym">Polysphondylium pallidum</name>
    <dbReference type="NCBI Taxonomy" id="670386"/>
    <lineage>
        <taxon>Eukaryota</taxon>
        <taxon>Amoebozoa</taxon>
        <taxon>Evosea</taxon>
        <taxon>Eumycetozoa</taxon>
        <taxon>Dictyostelia</taxon>
        <taxon>Acytosteliales</taxon>
        <taxon>Acytosteliaceae</taxon>
        <taxon>Heterostelium</taxon>
    </lineage>
</organism>
<evidence type="ECO:0000313" key="3">
    <source>
        <dbReference type="Proteomes" id="UP000001396"/>
    </source>
</evidence>
<dbReference type="EMBL" id="ADBJ01000035">
    <property type="protein sequence ID" value="EFA79445.1"/>
    <property type="molecule type" value="Genomic_DNA"/>
</dbReference>
<dbReference type="AlphaFoldDB" id="D3BH61"/>
<sequence>MNVTPGSTPPPPPALLFETKITGKLYDDRNYNGVFDDGDIQLNIDGLEIGLISDDNTTYTQATINDDGTYEIKTTRQLGYYAIMVTSSPNFGVNYFLPQTRFHSPFTFEGWEQDIPVFRKSPNGCIGTVSTPSKDVRLQYGQFNLVNFDIYPYENVTTNFPPYCQVTLSQSVLSIKYKTNLNLALFNDINLDGNSSSTILSQIKYDVISTVEGNLLQRAFTYPADNQIDLPSTSRIVFDKLISMVPIIDNYLVTVENPNIISTINESIGFIVPTPSKIITFVSSDTSEILSLTYAKFTSSFFANIGWNHSLLSFSVGDNQTVIYSNGQDVRIFDSSPYEYSVSSIVYGNIEIVNPNLFPQFVPNNGLNLTITNDYPFGTPTYSIDGVQIVCVVASQGNLLECTIPEWTSGSLTKQITSTWNSNNLFDYYTITYLEPTTTTGTTTTTSETTLSSTTESSTTSSTTGGSTTTTTDPSTTEQSTTGTTDQITTTTTTTGTTGTTDQITTTTTTTAEPITTGPSTTGTTDQITTTTTTSSTTTAEPITTGQSTTTSTGSTTGGNPTVGHLSGYIFDDANLNNFFDSGESALSNISVQIVGPSVNIIVNTNTSGLFDLEISSTGLYSIKVISTSYFMPEQVMKVSIANIEDYQVNVTVFSKSGYGCLGTIRNSFNKKLSVQYGAIDLSLFNYQSTSLYDTYSLPSNCYAQKNGSILTVQYKSNINLQLYIDENFNGMLDATENSTYPTNVTLIMESTNDGINISRTYPIEQLPLNLTVNVPNNSTIRILAQDDVANITTIYNTKYYIIAKPNTISNLTDNFGFLTANPNNTISISNNSSLSISLPYGKFNWTFFENIDWNNSLVSIDPSPDQLVIVSSITERLNITHNNQSTVLSNFNITYIEIVYLDLFTNISTVPINGGIIQLKNIYWSGVITPVLSIGGITLNCSLLNETTSFVNCSVPPYTSGPYSIPIDIVWNGMILFSNGTINYEVPVTTSSSTTSSGIATTSTADTTTTTSATTSSGLATTESLTTTTTSDVTTSTSVDTTTGATTSSGIATTNPSTTTTTSDGTTASTTVDTTTSATTDSSTTTTTSDSTTASTTVDTTTIATTSTGITSDAATTSGGITTSIGQPTTSTPTTDTTSDSATTSSGTESATTGNPNFT</sequence>
<feature type="region of interest" description="Disordered" evidence="1">
    <location>
        <begin position="1111"/>
        <end position="1160"/>
    </location>
</feature>
<feature type="region of interest" description="Disordered" evidence="1">
    <location>
        <begin position="991"/>
        <end position="1098"/>
    </location>
</feature>
<name>D3BH61_HETP5</name>
<protein>
    <recommendedName>
        <fullName evidence="4">SD-repeat containing protein B domain-containing protein</fullName>
    </recommendedName>
</protein>
<comment type="caution">
    <text evidence="2">The sequence shown here is derived from an EMBL/GenBank/DDBJ whole genome shotgun (WGS) entry which is preliminary data.</text>
</comment>
<evidence type="ECO:0000256" key="1">
    <source>
        <dbReference type="SAM" id="MobiDB-lite"/>
    </source>
</evidence>
<evidence type="ECO:0000313" key="2">
    <source>
        <dbReference type="EMBL" id="EFA79445.1"/>
    </source>
</evidence>
<reference evidence="2 3" key="1">
    <citation type="journal article" date="2011" name="Genome Res.">
        <title>Phylogeny-wide analysis of social amoeba genomes highlights ancient origins for complex intercellular communication.</title>
        <authorList>
            <person name="Heidel A.J."/>
            <person name="Lawal H.M."/>
            <person name="Felder M."/>
            <person name="Schilde C."/>
            <person name="Helps N.R."/>
            <person name="Tunggal B."/>
            <person name="Rivero F."/>
            <person name="John U."/>
            <person name="Schleicher M."/>
            <person name="Eichinger L."/>
            <person name="Platzer M."/>
            <person name="Noegel A.A."/>
            <person name="Schaap P."/>
            <person name="Gloeckner G."/>
        </authorList>
    </citation>
    <scope>NUCLEOTIDE SEQUENCE [LARGE SCALE GENOMIC DNA]</scope>
    <source>
        <strain evidence="3">ATCC 26659 / Pp 5 / PN500</strain>
    </source>
</reference>
<dbReference type="Gene3D" id="2.60.40.10">
    <property type="entry name" value="Immunoglobulins"/>
    <property type="match status" value="2"/>
</dbReference>
<feature type="region of interest" description="Disordered" evidence="1">
    <location>
        <begin position="438"/>
        <end position="560"/>
    </location>
</feature>
<keyword evidence="3" id="KW-1185">Reference proteome</keyword>
<accession>D3BH61</accession>
<proteinExistence type="predicted"/>
<feature type="compositionally biased region" description="Low complexity" evidence="1">
    <location>
        <begin position="438"/>
        <end position="559"/>
    </location>
</feature>
<dbReference type="GeneID" id="31363344"/>
<dbReference type="RefSeq" id="XP_020431566.1">
    <property type="nucleotide sequence ID" value="XM_020578697.1"/>
</dbReference>
<dbReference type="Proteomes" id="UP000001396">
    <property type="component" value="Unassembled WGS sequence"/>
</dbReference>
<gene>
    <name evidence="2" type="ORF">PPL_07863</name>
</gene>
<dbReference type="InParanoid" id="D3BH61"/>
<dbReference type="InterPro" id="IPR013783">
    <property type="entry name" value="Ig-like_fold"/>
</dbReference>
<evidence type="ECO:0008006" key="4">
    <source>
        <dbReference type="Google" id="ProtNLM"/>
    </source>
</evidence>